<evidence type="ECO:0000313" key="2">
    <source>
        <dbReference type="EMBL" id="PLR99163.1"/>
    </source>
</evidence>
<reference evidence="1 3" key="1">
    <citation type="submission" date="2017-11" db="EMBL/GenBank/DDBJ databases">
        <title>Comparitive Functional Genomics of Dry Heat Resistant strains isolated from the Viking Spacecraft.</title>
        <authorList>
            <person name="Seuylemezian A."/>
            <person name="Cooper K."/>
            <person name="Vaishampayan P."/>
        </authorList>
    </citation>
    <scope>NUCLEOTIDE SEQUENCE [LARGE SCALE GENOMIC DNA]</scope>
    <source>
        <strain evidence="1 3">M4.6</strain>
    </source>
</reference>
<dbReference type="Proteomes" id="UP000234951">
    <property type="component" value="Unassembled WGS sequence"/>
</dbReference>
<gene>
    <name evidence="1" type="ORF">CU635_21670</name>
    <name evidence="2" type="ORF">CVD25_06475</name>
</gene>
<comment type="caution">
    <text evidence="1">The sequence shown here is derived from an EMBL/GenBank/DDBJ whole genome shotgun (WGS) entry which is preliminary data.</text>
</comment>
<evidence type="ECO:0000313" key="4">
    <source>
        <dbReference type="Proteomes" id="UP000235114"/>
    </source>
</evidence>
<dbReference type="RefSeq" id="WP_101579451.1">
    <property type="nucleotide sequence ID" value="NZ_PGVA01000080.1"/>
</dbReference>
<evidence type="ECO:0000313" key="1">
    <source>
        <dbReference type="EMBL" id="PLR79705.1"/>
    </source>
</evidence>
<keyword evidence="4" id="KW-1185">Reference proteome</keyword>
<dbReference type="EMBL" id="PGVD01000018">
    <property type="protein sequence ID" value="PLR99163.1"/>
    <property type="molecule type" value="Genomic_DNA"/>
</dbReference>
<dbReference type="AlphaFoldDB" id="A0A2N5GG52"/>
<name>A0A2N5GG52_9BACI</name>
<dbReference type="EMBL" id="PGVA01000080">
    <property type="protein sequence ID" value="PLR79705.1"/>
    <property type="molecule type" value="Genomic_DNA"/>
</dbReference>
<reference evidence="2 4" key="2">
    <citation type="submission" date="2017-12" db="EMBL/GenBank/DDBJ databases">
        <title>Comparative Functional Genomics of Dry Heat Resistant strains isolated from the Viking Spacecraft.</title>
        <authorList>
            <person name="Seuylemezian A."/>
            <person name="Cooper K."/>
            <person name="Vaishampayan P."/>
        </authorList>
    </citation>
    <scope>NUCLEOTIDE SEQUENCE [LARGE SCALE GENOMIC DNA]</scope>
    <source>
        <strain evidence="2 4">ATCC 29669</strain>
    </source>
</reference>
<accession>A0A2N5GG52</accession>
<sequence length="68" mass="7784">MNKPFLTIEMDDLTKVPTVTVNDQRIENVINVGIDWSARGESQSIQCISISYYESPQIKKTVSYEVLF</sequence>
<organism evidence="1 3">
    <name type="scientific">Bacillus canaveralius</name>
    <dbReference type="NCBI Taxonomy" id="1403243"/>
    <lineage>
        <taxon>Bacteria</taxon>
        <taxon>Bacillati</taxon>
        <taxon>Bacillota</taxon>
        <taxon>Bacilli</taxon>
        <taxon>Bacillales</taxon>
        <taxon>Bacillaceae</taxon>
        <taxon>Bacillus</taxon>
    </lineage>
</organism>
<dbReference type="Proteomes" id="UP000235114">
    <property type="component" value="Unassembled WGS sequence"/>
</dbReference>
<evidence type="ECO:0000313" key="3">
    <source>
        <dbReference type="Proteomes" id="UP000234951"/>
    </source>
</evidence>
<protein>
    <submittedName>
        <fullName evidence="1">Uncharacterized protein</fullName>
    </submittedName>
</protein>
<proteinExistence type="predicted"/>